<keyword evidence="17" id="KW-1185">Reference proteome</keyword>
<feature type="binding site" evidence="11">
    <location>
        <position position="468"/>
    </location>
    <ligand>
        <name>L-methionine</name>
        <dbReference type="ChEBI" id="CHEBI:57844"/>
    </ligand>
</feature>
<dbReference type="NCBIfam" id="NF003556">
    <property type="entry name" value="PRK05222.1"/>
    <property type="match status" value="1"/>
</dbReference>
<evidence type="ECO:0000256" key="9">
    <source>
        <dbReference type="ARBA" id="ARBA00022833"/>
    </source>
</evidence>
<feature type="binding site" evidence="12">
    <location>
        <position position="634"/>
    </location>
    <ligand>
        <name>Zn(2+)</name>
        <dbReference type="ChEBI" id="CHEBI:29105"/>
        <label>1</label>
        <note>catalytic</note>
    </ligand>
</feature>
<evidence type="ECO:0000256" key="6">
    <source>
        <dbReference type="ARBA" id="ARBA00022605"/>
    </source>
</evidence>
<evidence type="ECO:0000259" key="14">
    <source>
        <dbReference type="Pfam" id="PF01717"/>
    </source>
</evidence>
<dbReference type="EMBL" id="MBFR01000315">
    <property type="protein sequence ID" value="PVU89416.1"/>
    <property type="molecule type" value="Genomic_DNA"/>
</dbReference>
<dbReference type="CDD" id="cd03311">
    <property type="entry name" value="CIMS_C_terminal_like"/>
    <property type="match status" value="1"/>
</dbReference>
<evidence type="ECO:0000256" key="8">
    <source>
        <dbReference type="ARBA" id="ARBA00022723"/>
    </source>
</evidence>
<feature type="binding site" evidence="11">
    <location>
        <position position="590"/>
    </location>
    <ligand>
        <name>L-methionine</name>
        <dbReference type="ChEBI" id="CHEBI:57844"/>
    </ligand>
</feature>
<dbReference type="PANTHER" id="PTHR30519">
    <property type="entry name" value="5-METHYLTETRAHYDROPTEROYLTRIGLUTAMATE--HOMOCYSTEINE METHYLTRANSFERASE"/>
    <property type="match status" value="1"/>
</dbReference>
<feature type="active site" description="Proton donor" evidence="13">
    <location>
        <position position="687"/>
    </location>
</feature>
<feature type="binding site" evidence="12">
    <location>
        <position position="656"/>
    </location>
    <ligand>
        <name>Zn(2+)</name>
        <dbReference type="ChEBI" id="CHEBI:29105"/>
        <label>1</label>
        <note>catalytic</note>
    </ligand>
</feature>
<gene>
    <name evidence="16" type="ORF">BB561_005368</name>
</gene>
<feature type="binding site" evidence="12">
    <location>
        <position position="632"/>
    </location>
    <ligand>
        <name>Zn(2+)</name>
        <dbReference type="ChEBI" id="CHEBI:29105"/>
        <label>1</label>
        <note>catalytic</note>
    </ligand>
</feature>
<dbReference type="Proteomes" id="UP000245383">
    <property type="component" value="Unassembled WGS sequence"/>
</dbReference>
<keyword evidence="5" id="KW-0489">Methyltransferase</keyword>
<evidence type="ECO:0000256" key="7">
    <source>
        <dbReference type="ARBA" id="ARBA00022679"/>
    </source>
</evidence>
<dbReference type="GO" id="GO:0009086">
    <property type="term" value="P:methionine biosynthetic process"/>
    <property type="evidence" value="ECO:0007669"/>
    <property type="project" value="UniProtKB-KW"/>
</dbReference>
<comment type="function">
    <text evidence="1">Catalyzes the transfer of a methyl group from 5-methyltetrahydrofolate to homocysteine resulting in methionine formation.</text>
</comment>
<dbReference type="PIRSF" id="PIRSF000382">
    <property type="entry name" value="MeTrfase_B12_ind"/>
    <property type="match status" value="1"/>
</dbReference>
<keyword evidence="8 12" id="KW-0479">Metal-binding</keyword>
<dbReference type="Pfam" id="PF01717">
    <property type="entry name" value="Meth_synt_2"/>
    <property type="match status" value="1"/>
</dbReference>
<feature type="binding site" evidence="11">
    <location>
        <begin position="415"/>
        <end position="417"/>
    </location>
    <ligand>
        <name>L-homocysteine</name>
        <dbReference type="ChEBI" id="CHEBI:58199"/>
    </ligand>
</feature>
<feature type="binding site" evidence="11">
    <location>
        <position position="19"/>
    </location>
    <ligand>
        <name>5-methyltetrahydropteroyltri-L-glutamate</name>
        <dbReference type="ChEBI" id="CHEBI:58207"/>
    </ligand>
</feature>
<evidence type="ECO:0000256" key="12">
    <source>
        <dbReference type="PIRSR" id="PIRSR000382-2"/>
    </source>
</evidence>
<dbReference type="InterPro" id="IPR002629">
    <property type="entry name" value="Met_Synth_C/arc"/>
</dbReference>
<evidence type="ECO:0000256" key="4">
    <source>
        <dbReference type="ARBA" id="ARBA00012034"/>
    </source>
</evidence>
<evidence type="ECO:0000256" key="1">
    <source>
        <dbReference type="ARBA" id="ARBA00002777"/>
    </source>
</evidence>
<evidence type="ECO:0000256" key="10">
    <source>
        <dbReference type="ARBA" id="ARBA00023167"/>
    </source>
</evidence>
<accession>A0A2T9YAP6</accession>
<comment type="caution">
    <text evidence="16">The sequence shown here is derived from an EMBL/GenBank/DDBJ whole genome shotgun (WGS) entry which is preliminary data.</text>
</comment>
<evidence type="ECO:0000256" key="3">
    <source>
        <dbReference type="ARBA" id="ARBA00009553"/>
    </source>
</evidence>
<dbReference type="SUPFAM" id="SSF51726">
    <property type="entry name" value="UROD/MetE-like"/>
    <property type="match status" value="2"/>
</dbReference>
<dbReference type="Pfam" id="PF08267">
    <property type="entry name" value="Meth_synt_1"/>
    <property type="match status" value="1"/>
</dbReference>
<dbReference type="UniPathway" id="UPA00051">
    <property type="reaction ID" value="UER00082"/>
</dbReference>
<feature type="binding site" evidence="11">
    <location>
        <begin position="415"/>
        <end position="417"/>
    </location>
    <ligand>
        <name>L-methionine</name>
        <dbReference type="ChEBI" id="CHEBI:57844"/>
    </ligand>
</feature>
<feature type="binding site" evidence="11">
    <location>
        <position position="552"/>
    </location>
    <ligand>
        <name>5-methyltetrahydropteroyltri-L-glutamate</name>
        <dbReference type="ChEBI" id="CHEBI:58207"/>
    </ligand>
</feature>
<keyword evidence="6" id="KW-0028">Amino-acid biosynthesis</keyword>
<dbReference type="InterPro" id="IPR038071">
    <property type="entry name" value="UROD/MetE-like_sf"/>
</dbReference>
<evidence type="ECO:0000259" key="15">
    <source>
        <dbReference type="Pfam" id="PF08267"/>
    </source>
</evidence>
<evidence type="ECO:0000313" key="16">
    <source>
        <dbReference type="EMBL" id="PVU89416.1"/>
    </source>
</evidence>
<comment type="pathway">
    <text evidence="2">Amino-acid biosynthesis; L-methionine biosynthesis via de novo pathway; L-methionine from L-homocysteine (MetE route): step 1/1.</text>
</comment>
<dbReference type="GO" id="GO:0008270">
    <property type="term" value="F:zinc ion binding"/>
    <property type="evidence" value="ECO:0007669"/>
    <property type="project" value="InterPro"/>
</dbReference>
<evidence type="ECO:0000256" key="2">
    <source>
        <dbReference type="ARBA" id="ARBA00004681"/>
    </source>
</evidence>
<evidence type="ECO:0000256" key="13">
    <source>
        <dbReference type="PIRSR" id="PIRSR000382-3"/>
    </source>
</evidence>
<comment type="similarity">
    <text evidence="3">Belongs to the vitamin-B12 independent methionine synthase family.</text>
</comment>
<dbReference type="EC" id="2.1.1.14" evidence="4"/>
<dbReference type="InterPro" id="IPR006276">
    <property type="entry name" value="Cobalamin-indep_Met_synthase"/>
</dbReference>
<evidence type="ECO:0000313" key="17">
    <source>
        <dbReference type="Proteomes" id="UP000245383"/>
    </source>
</evidence>
<feature type="domain" description="Cobalamin-independent methionine synthase MetE C-terminal/archaeal" evidence="14">
    <location>
        <begin position="410"/>
        <end position="741"/>
    </location>
</feature>
<protein>
    <recommendedName>
        <fullName evidence="4">5-methyltetrahydropteroyltriglutamate--homocysteine S-methyltransferase</fullName>
        <ecNumber evidence="4">2.1.1.14</ecNumber>
    </recommendedName>
</protein>
<name>A0A2T9YAP6_9FUNG</name>
<dbReference type="GO" id="GO:0032259">
    <property type="term" value="P:methylation"/>
    <property type="evidence" value="ECO:0007669"/>
    <property type="project" value="UniProtKB-KW"/>
</dbReference>
<dbReference type="OrthoDB" id="1053771at2759"/>
<feature type="binding site" evidence="11">
    <location>
        <position position="590"/>
    </location>
    <ligand>
        <name>L-homocysteine</name>
        <dbReference type="ChEBI" id="CHEBI:58199"/>
    </ligand>
</feature>
<feature type="binding site" evidence="11">
    <location>
        <begin position="499"/>
        <end position="500"/>
    </location>
    <ligand>
        <name>5-methyltetrahydropteroyltri-L-glutamate</name>
        <dbReference type="ChEBI" id="CHEBI:58207"/>
    </ligand>
</feature>
<evidence type="ECO:0000256" key="11">
    <source>
        <dbReference type="PIRSR" id="PIRSR000382-1"/>
    </source>
</evidence>
<dbReference type="InterPro" id="IPR013215">
    <property type="entry name" value="Cbl-indep_Met_Synth_N"/>
</dbReference>
<sequence>MVNTTVLGFPRMGSDRQLKKLVEAYWNGKVTLPELTSGAQKIRASSWDQMKSLGLDFVTVGDFSLYDHILDTAIMFNVVPPRFQEHFKNELDIIYSEVASNTFDLSKWQDIYFALARGIENNKSTQNNCVGEQDCNNQKKDGGLPSLEMKKWFDTNYHSLVPEISSESDYKLVNLSLVEEFEHAKKLGHNARAVIVGPITFLYYCKLKDSLNEDSNKYSHAKKLIKVYAELIIRLENAGCEWIQFDEPILSTDIDDNIKEYFQYFYKNIDLELENQKKNLGVVNYKKKIKFLLANYFGDYNDILSLALELPFDGYHFDLVYGKKDLSESLFRNYSTDKVISLGIIDGRNIWKNDSAESETILNAALKYIPNISAISGSILCDESNPKLNRSLDYQSRKKLQSEIFKLPLLPTTSIGSFPQTLELRKYRQQYKKGEITKDEYDEFIYKKTEQCIQWQLDLGIDVLVHGEYERNDMVEFFGENMTGFTTTKNGWVQSYGSRCVKPPIIYADVSRVRPMTLEITKFAQDKAWEISNNKNIRVKGMLTGPVTIIQWSFVRNDVHISRVAEQIAYAIREEVLDLEKNGIEIIQVDEPAIREGLPLRSENHEVYKKWAVNGFKLSTSGVKNETMIHTHMCYSDFNEILPLIKRMDTDVLTVENSKSDLKLITENCDFAENYHAGIGPGIYDVHSPIIPSKKEIYTRLAALLKVFEKDALWVNPDCGNKTRTEEQVDLSLKNMIAVAKELRALI</sequence>
<dbReference type="AlphaFoldDB" id="A0A2T9YAP6"/>
<evidence type="ECO:0000256" key="5">
    <source>
        <dbReference type="ARBA" id="ARBA00022603"/>
    </source>
</evidence>
<comment type="cofactor">
    <cofactor evidence="12">
        <name>Zn(2+)</name>
        <dbReference type="ChEBI" id="CHEBI:29105"/>
    </cofactor>
    <text evidence="12">Binds 2 Zn(2+) ions per subunit.</text>
</comment>
<reference evidence="16 17" key="1">
    <citation type="journal article" date="2018" name="MBio">
        <title>Comparative Genomics Reveals the Core Gene Toolbox for the Fungus-Insect Symbiosis.</title>
        <authorList>
            <person name="Wang Y."/>
            <person name="Stata M."/>
            <person name="Wang W."/>
            <person name="Stajich J.E."/>
            <person name="White M.M."/>
            <person name="Moncalvo J.M."/>
        </authorList>
    </citation>
    <scope>NUCLEOTIDE SEQUENCE [LARGE SCALE GENOMIC DNA]</scope>
    <source>
        <strain evidence="16 17">SWE-8-4</strain>
    </source>
</reference>
<keyword evidence="9 12" id="KW-0862">Zinc</keyword>
<feature type="domain" description="Cobalamin-independent methionine synthase MetE N-terminal" evidence="15">
    <location>
        <begin position="4"/>
        <end position="365"/>
    </location>
</feature>
<feature type="binding site" evidence="11">
    <location>
        <position position="156"/>
    </location>
    <ligand>
        <name>5-methyltetrahydropteroyltri-L-glutamate</name>
        <dbReference type="ChEBI" id="CHEBI:58207"/>
    </ligand>
</feature>
<dbReference type="GO" id="GO:0003871">
    <property type="term" value="F:5-methyltetrahydropteroyltriglutamate-homocysteine S-methyltransferase activity"/>
    <property type="evidence" value="ECO:0007669"/>
    <property type="project" value="UniProtKB-EC"/>
</dbReference>
<organism evidence="16 17">
    <name type="scientific">Smittium simulii</name>
    <dbReference type="NCBI Taxonomy" id="133385"/>
    <lineage>
        <taxon>Eukaryota</taxon>
        <taxon>Fungi</taxon>
        <taxon>Fungi incertae sedis</taxon>
        <taxon>Zoopagomycota</taxon>
        <taxon>Kickxellomycotina</taxon>
        <taxon>Harpellomycetes</taxon>
        <taxon>Harpellales</taxon>
        <taxon>Legeriomycetaceae</taxon>
        <taxon>Smittium</taxon>
    </lineage>
</organism>
<dbReference type="STRING" id="133385.A0A2T9YAP6"/>
<keyword evidence="7" id="KW-0808">Transferase</keyword>
<dbReference type="Gene3D" id="3.20.20.210">
    <property type="match status" value="3"/>
</dbReference>
<proteinExistence type="inferred from homology"/>
<keyword evidence="10" id="KW-0486">Methionine biosynthesis</keyword>
<feature type="binding site" evidence="12">
    <location>
        <position position="719"/>
    </location>
    <ligand>
        <name>Zn(2+)</name>
        <dbReference type="ChEBI" id="CHEBI:29105"/>
        <label>1</label>
        <note>catalytic</note>
    </ligand>
</feature>